<gene>
    <name evidence="1" type="ORF">LRLFYP97_01122</name>
</gene>
<dbReference type="EMBL" id="CACRTK010000024">
    <property type="protein sequence ID" value="VYT60510.1"/>
    <property type="molecule type" value="Genomic_DNA"/>
</dbReference>
<sequence>MSKAKLILSPAFYTDLKEIRHMYQQAFKSIYDKYQDRETNPYCESLESLQKKVQTA</sequence>
<name>A0A6N2Y400_LACRH</name>
<dbReference type="AlphaFoldDB" id="A0A6N2Y400"/>
<organism evidence="1">
    <name type="scientific">Lacticaseibacillus rhamnosus</name>
    <name type="common">Lactobacillus rhamnosus</name>
    <dbReference type="NCBI Taxonomy" id="47715"/>
    <lineage>
        <taxon>Bacteria</taxon>
        <taxon>Bacillati</taxon>
        <taxon>Bacillota</taxon>
        <taxon>Bacilli</taxon>
        <taxon>Lactobacillales</taxon>
        <taxon>Lactobacillaceae</taxon>
        <taxon>Lacticaseibacillus</taxon>
    </lineage>
</organism>
<dbReference type="RefSeq" id="WP_015765028.1">
    <property type="nucleotide sequence ID" value="NZ_CACRTK010000024.1"/>
</dbReference>
<evidence type="ECO:0000313" key="1">
    <source>
        <dbReference type="EMBL" id="VYT60510.1"/>
    </source>
</evidence>
<proteinExistence type="predicted"/>
<protein>
    <submittedName>
        <fullName evidence="1">Uncharacterized protein</fullName>
    </submittedName>
</protein>
<reference evidence="1" key="1">
    <citation type="submission" date="2019-11" db="EMBL/GenBank/DDBJ databases">
        <authorList>
            <person name="Feng L."/>
        </authorList>
    </citation>
    <scope>NUCLEOTIDE SEQUENCE</scope>
    <source>
        <strain evidence="1">LrhamnosusLFYP97</strain>
    </source>
</reference>
<accession>A0A6N2Y400</accession>